<dbReference type="Pfam" id="PF00563">
    <property type="entry name" value="EAL"/>
    <property type="match status" value="1"/>
</dbReference>
<dbReference type="InterPro" id="IPR052155">
    <property type="entry name" value="Biofilm_reg_signaling"/>
</dbReference>
<dbReference type="FunFam" id="3.30.70.270:FF:000001">
    <property type="entry name" value="Diguanylate cyclase domain protein"/>
    <property type="match status" value="1"/>
</dbReference>
<protein>
    <submittedName>
        <fullName evidence="6">EAL domain-containing protein</fullName>
    </submittedName>
</protein>
<evidence type="ECO:0000259" key="4">
    <source>
        <dbReference type="PROSITE" id="PS50883"/>
    </source>
</evidence>
<evidence type="ECO:0000259" key="3">
    <source>
        <dbReference type="PROSITE" id="PS50113"/>
    </source>
</evidence>
<feature type="domain" description="GGDEF" evidence="5">
    <location>
        <begin position="332"/>
        <end position="465"/>
    </location>
</feature>
<reference evidence="6 7" key="1">
    <citation type="journal article" date="2015" name="Genome Announc.">
        <title>Draft Genome Sequence of the Terrestrial Cyanobacterium Scytonema millei VB511283, Isolated from Eastern India.</title>
        <authorList>
            <person name="Sen D."/>
            <person name="Chandrababunaidu M.M."/>
            <person name="Singh D."/>
            <person name="Sanghi N."/>
            <person name="Ghorai A."/>
            <person name="Mishra G.P."/>
            <person name="Madduluri M."/>
            <person name="Adhikary S.P."/>
            <person name="Tripathy S."/>
        </authorList>
    </citation>
    <scope>NUCLEOTIDE SEQUENCE [LARGE SCALE GENOMIC DNA]</scope>
    <source>
        <strain evidence="6 7">VB511283</strain>
    </source>
</reference>
<accession>A0A9X5I4N2</accession>
<feature type="transmembrane region" description="Helical" evidence="1">
    <location>
        <begin position="127"/>
        <end position="148"/>
    </location>
</feature>
<dbReference type="NCBIfam" id="TIGR00229">
    <property type="entry name" value="sensory_box"/>
    <property type="match status" value="1"/>
</dbReference>
<feature type="domain" description="EAL" evidence="4">
    <location>
        <begin position="474"/>
        <end position="735"/>
    </location>
</feature>
<dbReference type="SUPFAM" id="SSF55073">
    <property type="entry name" value="Nucleotide cyclase"/>
    <property type="match status" value="1"/>
</dbReference>
<feature type="domain" description="PAC" evidence="3">
    <location>
        <begin position="247"/>
        <end position="299"/>
    </location>
</feature>
<dbReference type="SMART" id="SM00091">
    <property type="entry name" value="PAS"/>
    <property type="match status" value="1"/>
</dbReference>
<sequence>MSIMRFHLGWRANFERSVVRWAWWLLVFLLLEAAVTIFGSRTWNWQNLTVGLLFFLVILTMSQVINYIPWTFFRSQWWIERYRTKSDRPLRDFALLQFSILVLLVCGATAVGWCFRQLLSIKYIANNSVIFLLLLVSLAFVSVAIAYWTTLPQVAAIDAVRQQAENLFLNASERYDLVMQGANEGLWDWNLENHEIYFSQRWKAMLGYADDELASTLDEWRARIHPDDKAQFQLELSRHLDGTTSHFEREHRILHKDGTYRWVLSRGLAVRNEEGQAYRMAGSQTDITDRHRAEAQLSHDALHDRLTGLSNRILFQERLEYVLQLAKRHNIFSFAVLFVDLDRFKTINDSLGHLVGDRLLISIAQRLKACIRSSDTLARLGGDEFAILIEDLDDKGDIIHLVERIQQEFKLPFHLSGQEVYANASIGVLIDTANYDCAEDLLRDADIAMYRAKERGRGCYEIFDITMRDRAVAMLHLETDLRKAIINQEFQLHYQPIVALHNNQITGFEALVRWQHPDKGLIPPIEFIGVAEETGLILPLGMWVLQEACTQMRTWHEEFPSHPPLSVSVNISGKQFAQVDLVDKIRQILAETRFDPHSLKLEITESTIVEDLTSANAKLIQLQELGIQVSIDDFGTGYSSLSYLSRFPINFLKIDRSFIQDIDTSSERLEIIRAIVSLADSLKIDVVAEGVETASQLAQLCSLQPTSGQEHFAQGYLFSKPLNRDAAKNLIASGRDCYVSK</sequence>
<dbReference type="CDD" id="cd01949">
    <property type="entry name" value="GGDEF"/>
    <property type="match status" value="1"/>
</dbReference>
<keyword evidence="1" id="KW-0812">Transmembrane</keyword>
<dbReference type="InterPro" id="IPR035919">
    <property type="entry name" value="EAL_sf"/>
</dbReference>
<dbReference type="NCBIfam" id="TIGR00254">
    <property type="entry name" value="GGDEF"/>
    <property type="match status" value="1"/>
</dbReference>
<keyword evidence="7" id="KW-1185">Reference proteome</keyword>
<dbReference type="PROSITE" id="PS50112">
    <property type="entry name" value="PAS"/>
    <property type="match status" value="1"/>
</dbReference>
<dbReference type="Pfam" id="PF08447">
    <property type="entry name" value="PAS_3"/>
    <property type="match status" value="1"/>
</dbReference>
<dbReference type="InterPro" id="IPR001610">
    <property type="entry name" value="PAC"/>
</dbReference>
<dbReference type="InterPro" id="IPR000160">
    <property type="entry name" value="GGDEF_dom"/>
</dbReference>
<dbReference type="Gene3D" id="3.30.450.20">
    <property type="entry name" value="PAS domain"/>
    <property type="match status" value="1"/>
</dbReference>
<dbReference type="AlphaFoldDB" id="A0A9X5I4N2"/>
<feature type="transmembrane region" description="Helical" evidence="1">
    <location>
        <begin position="50"/>
        <end position="73"/>
    </location>
</feature>
<dbReference type="SMART" id="SM00052">
    <property type="entry name" value="EAL"/>
    <property type="match status" value="1"/>
</dbReference>
<dbReference type="InterPro" id="IPR000700">
    <property type="entry name" value="PAS-assoc_C"/>
</dbReference>
<dbReference type="Gene3D" id="3.30.70.270">
    <property type="match status" value="1"/>
</dbReference>
<dbReference type="SMART" id="SM00086">
    <property type="entry name" value="PAC"/>
    <property type="match status" value="1"/>
</dbReference>
<dbReference type="Gene3D" id="3.20.20.450">
    <property type="entry name" value="EAL domain"/>
    <property type="match status" value="1"/>
</dbReference>
<dbReference type="PANTHER" id="PTHR44757">
    <property type="entry name" value="DIGUANYLATE CYCLASE DGCP"/>
    <property type="match status" value="1"/>
</dbReference>
<evidence type="ECO:0000313" key="6">
    <source>
        <dbReference type="EMBL" id="NHC35145.1"/>
    </source>
</evidence>
<evidence type="ECO:0000259" key="5">
    <source>
        <dbReference type="PROSITE" id="PS50887"/>
    </source>
</evidence>
<proteinExistence type="predicted"/>
<evidence type="ECO:0000313" key="7">
    <source>
        <dbReference type="Proteomes" id="UP000031532"/>
    </source>
</evidence>
<organism evidence="6 7">
    <name type="scientific">Scytonema millei VB511283</name>
    <dbReference type="NCBI Taxonomy" id="1245923"/>
    <lineage>
        <taxon>Bacteria</taxon>
        <taxon>Bacillati</taxon>
        <taxon>Cyanobacteriota</taxon>
        <taxon>Cyanophyceae</taxon>
        <taxon>Nostocales</taxon>
        <taxon>Scytonemataceae</taxon>
        <taxon>Scytonema</taxon>
    </lineage>
</organism>
<evidence type="ECO:0000259" key="2">
    <source>
        <dbReference type="PROSITE" id="PS50112"/>
    </source>
</evidence>
<dbReference type="FunFam" id="3.20.20.450:FF:000001">
    <property type="entry name" value="Cyclic di-GMP phosphodiesterase yahA"/>
    <property type="match status" value="1"/>
</dbReference>
<dbReference type="SUPFAM" id="SSF141868">
    <property type="entry name" value="EAL domain-like"/>
    <property type="match status" value="1"/>
</dbReference>
<evidence type="ECO:0000256" key="1">
    <source>
        <dbReference type="SAM" id="Phobius"/>
    </source>
</evidence>
<dbReference type="PANTHER" id="PTHR44757:SF2">
    <property type="entry name" value="BIOFILM ARCHITECTURE MAINTENANCE PROTEIN MBAA"/>
    <property type="match status" value="1"/>
</dbReference>
<dbReference type="InterPro" id="IPR029787">
    <property type="entry name" value="Nucleotide_cyclase"/>
</dbReference>
<feature type="transmembrane region" description="Helical" evidence="1">
    <location>
        <begin position="93"/>
        <end position="115"/>
    </location>
</feature>
<dbReference type="PROSITE" id="PS50883">
    <property type="entry name" value="EAL"/>
    <property type="match status" value="1"/>
</dbReference>
<dbReference type="Pfam" id="PF00990">
    <property type="entry name" value="GGDEF"/>
    <property type="match status" value="1"/>
</dbReference>
<dbReference type="CDD" id="cd01948">
    <property type="entry name" value="EAL"/>
    <property type="match status" value="1"/>
</dbReference>
<dbReference type="SUPFAM" id="SSF55785">
    <property type="entry name" value="PYP-like sensor domain (PAS domain)"/>
    <property type="match status" value="1"/>
</dbReference>
<gene>
    <name evidence="6" type="ORF">QH73_0010800</name>
</gene>
<name>A0A9X5I4N2_9CYAN</name>
<dbReference type="InterPro" id="IPR013655">
    <property type="entry name" value="PAS_fold_3"/>
</dbReference>
<dbReference type="RefSeq" id="WP_039717646.1">
    <property type="nucleotide sequence ID" value="NZ_JTJC03000002.1"/>
</dbReference>
<dbReference type="OrthoDB" id="9787983at2"/>
<dbReference type="PROSITE" id="PS50113">
    <property type="entry name" value="PAC"/>
    <property type="match status" value="1"/>
</dbReference>
<dbReference type="Proteomes" id="UP000031532">
    <property type="component" value="Unassembled WGS sequence"/>
</dbReference>
<dbReference type="SMART" id="SM00267">
    <property type="entry name" value="GGDEF"/>
    <property type="match status" value="1"/>
</dbReference>
<dbReference type="InterPro" id="IPR043128">
    <property type="entry name" value="Rev_trsase/Diguanyl_cyclase"/>
</dbReference>
<dbReference type="CDD" id="cd00130">
    <property type="entry name" value="PAS"/>
    <property type="match status" value="1"/>
</dbReference>
<keyword evidence="1" id="KW-0472">Membrane</keyword>
<dbReference type="InterPro" id="IPR001633">
    <property type="entry name" value="EAL_dom"/>
</dbReference>
<keyword evidence="1" id="KW-1133">Transmembrane helix</keyword>
<dbReference type="PROSITE" id="PS50887">
    <property type="entry name" value="GGDEF"/>
    <property type="match status" value="1"/>
</dbReference>
<comment type="caution">
    <text evidence="6">The sequence shown here is derived from an EMBL/GenBank/DDBJ whole genome shotgun (WGS) entry which is preliminary data.</text>
</comment>
<dbReference type="InterPro" id="IPR000014">
    <property type="entry name" value="PAS"/>
</dbReference>
<feature type="transmembrane region" description="Helical" evidence="1">
    <location>
        <begin position="20"/>
        <end position="38"/>
    </location>
</feature>
<dbReference type="InterPro" id="IPR035965">
    <property type="entry name" value="PAS-like_dom_sf"/>
</dbReference>
<feature type="domain" description="PAS" evidence="2">
    <location>
        <begin position="171"/>
        <end position="243"/>
    </location>
</feature>
<dbReference type="EMBL" id="JTJC03000002">
    <property type="protein sequence ID" value="NHC35145.1"/>
    <property type="molecule type" value="Genomic_DNA"/>
</dbReference>